<evidence type="ECO:0000313" key="3">
    <source>
        <dbReference type="Proteomes" id="UP001054846"/>
    </source>
</evidence>
<evidence type="ECO:0000256" key="1">
    <source>
        <dbReference type="SAM" id="SignalP"/>
    </source>
</evidence>
<feature type="chain" id="PRO_5045345929" evidence="1">
    <location>
        <begin position="23"/>
        <end position="103"/>
    </location>
</feature>
<accession>A0ABY3PJU7</accession>
<keyword evidence="1" id="KW-0732">Signal</keyword>
<sequence length="103" mass="10657">MIRPTAVLAALALVALSVPALAVEKEVLQAQSDRIPGSITFAGSSPKAELLSGNAVSEDALRCIENPKFYPANDGNGPRATENYSDSTPYAATAAVLATEVCH</sequence>
<evidence type="ECO:0000313" key="2">
    <source>
        <dbReference type="EMBL" id="UFP93945.1"/>
    </source>
</evidence>
<organism evidence="2 3">
    <name type="scientific">Gloeobacter morelensis MG652769</name>
    <dbReference type="NCBI Taxonomy" id="2781736"/>
    <lineage>
        <taxon>Bacteria</taxon>
        <taxon>Bacillati</taxon>
        <taxon>Cyanobacteriota</taxon>
        <taxon>Cyanophyceae</taxon>
        <taxon>Gloeobacterales</taxon>
        <taxon>Gloeobacteraceae</taxon>
        <taxon>Gloeobacter</taxon>
        <taxon>Gloeobacter morelensis</taxon>
    </lineage>
</organism>
<reference evidence="2 3" key="1">
    <citation type="journal article" date="2021" name="Genome Biol. Evol.">
        <title>Complete Genome Sequencing of a Novel Gloeobacter Species from a Waterfall Cave in Mexico.</title>
        <authorList>
            <person name="Saw J.H."/>
            <person name="Cardona T."/>
            <person name="Montejano G."/>
        </authorList>
    </citation>
    <scope>NUCLEOTIDE SEQUENCE [LARGE SCALE GENOMIC DNA]</scope>
    <source>
        <strain evidence="2">MG652769</strain>
    </source>
</reference>
<proteinExistence type="predicted"/>
<dbReference type="Proteomes" id="UP001054846">
    <property type="component" value="Chromosome"/>
</dbReference>
<feature type="signal peptide" evidence="1">
    <location>
        <begin position="1"/>
        <end position="22"/>
    </location>
</feature>
<dbReference type="RefSeq" id="WP_230841000.1">
    <property type="nucleotide sequence ID" value="NZ_CP063845.1"/>
</dbReference>
<gene>
    <name evidence="2" type="ORF">ISF26_19575</name>
</gene>
<name>A0ABY3PJU7_9CYAN</name>
<dbReference type="EMBL" id="CP063845">
    <property type="protein sequence ID" value="UFP93945.1"/>
    <property type="molecule type" value="Genomic_DNA"/>
</dbReference>
<protein>
    <submittedName>
        <fullName evidence="2">Uncharacterized protein</fullName>
    </submittedName>
</protein>
<keyword evidence="3" id="KW-1185">Reference proteome</keyword>